<dbReference type="AlphaFoldDB" id="A0A3B0V5Z6"/>
<proteinExistence type="predicted"/>
<accession>A0A3B0V5Z6</accession>
<gene>
    <name evidence="1" type="ORF">MNBD_DELTA04-224</name>
</gene>
<dbReference type="GO" id="GO:0030288">
    <property type="term" value="C:outer membrane-bounded periplasmic space"/>
    <property type="evidence" value="ECO:0007669"/>
    <property type="project" value="InterPro"/>
</dbReference>
<sequence length="423" mass="47921">MKTVFILLILSLSFIPSTLFAKIQTRYLAVVGVGDTKSEAIRNGLIEAIKQTNGVKINSKRRYYKTIKKIGVSAGVDSRHRVFIAENTQKLIREATSGFVRNYSILDTFRQGGIWHVRLRIRFKRYKEPGFNPNKRRRIAIIPFEYKNRYIVLNQNKSGRAIANRFTQSLVSRITQSRKFTVLDRENNRYYNQEKNFILSGNSGNDELLKLGRRLGTDDLLTGTILNYSLSNIVEHNSIGLPETSKLICNVTISYRILMMSTQQIKWSETISKEFAVKENSDQNSAEAIVASSMNKISGFILSNILSDIYPPKVIAVTRSSIIVNQGGNSITMGTSFKVYRNGQRLTDPYTHEFLGYEEIQAGEIKIMKVDPKVSYAKVINGVVSQGMVLRKVKNVTKKFHSEGEAKTDVEILPNGRVVLPFD</sequence>
<dbReference type="Gene3D" id="3.40.50.10610">
    <property type="entry name" value="ABC-type transport auxiliary lipoprotein component"/>
    <property type="match status" value="1"/>
</dbReference>
<protein>
    <recommendedName>
        <fullName evidence="2">Periplasmic protein</fullName>
    </recommendedName>
</protein>
<evidence type="ECO:0008006" key="2">
    <source>
        <dbReference type="Google" id="ProtNLM"/>
    </source>
</evidence>
<evidence type="ECO:0000313" key="1">
    <source>
        <dbReference type="EMBL" id="VAW38391.1"/>
    </source>
</evidence>
<dbReference type="Pfam" id="PF03783">
    <property type="entry name" value="CsgG"/>
    <property type="match status" value="1"/>
</dbReference>
<reference evidence="1" key="1">
    <citation type="submission" date="2018-06" db="EMBL/GenBank/DDBJ databases">
        <authorList>
            <person name="Zhirakovskaya E."/>
        </authorList>
    </citation>
    <scope>NUCLEOTIDE SEQUENCE</scope>
</reference>
<dbReference type="InterPro" id="IPR005534">
    <property type="entry name" value="Curli_assmbl/transp-comp_CsgG"/>
</dbReference>
<dbReference type="EMBL" id="UOEY01000059">
    <property type="protein sequence ID" value="VAW38391.1"/>
    <property type="molecule type" value="Genomic_DNA"/>
</dbReference>
<organism evidence="1">
    <name type="scientific">hydrothermal vent metagenome</name>
    <dbReference type="NCBI Taxonomy" id="652676"/>
    <lineage>
        <taxon>unclassified sequences</taxon>
        <taxon>metagenomes</taxon>
        <taxon>ecological metagenomes</taxon>
    </lineage>
</organism>
<name>A0A3B0V5Z6_9ZZZZ</name>